<keyword evidence="4" id="KW-0732">Signal</keyword>
<accession>A0A364XX79</accession>
<evidence type="ECO:0000256" key="1">
    <source>
        <dbReference type="ARBA" id="ARBA00022737"/>
    </source>
</evidence>
<dbReference type="InterPro" id="IPR011990">
    <property type="entry name" value="TPR-like_helical_dom_sf"/>
</dbReference>
<evidence type="ECO:0000256" key="3">
    <source>
        <dbReference type="PROSITE-ProRule" id="PRU00339"/>
    </source>
</evidence>
<feature type="repeat" description="TPR" evidence="3">
    <location>
        <begin position="273"/>
        <end position="306"/>
    </location>
</feature>
<keyword evidence="6" id="KW-1185">Reference proteome</keyword>
<keyword evidence="1" id="KW-0677">Repeat</keyword>
<dbReference type="SUPFAM" id="SSF48452">
    <property type="entry name" value="TPR-like"/>
    <property type="match status" value="1"/>
</dbReference>
<reference evidence="5 6" key="1">
    <citation type="submission" date="2018-06" db="EMBL/GenBank/DDBJ databases">
        <title>Chryseolinea flavus sp. nov., a member of the phylum Bacteroidetes isolated from soil.</title>
        <authorList>
            <person name="Li Y."/>
            <person name="Wang J."/>
        </authorList>
    </citation>
    <scope>NUCLEOTIDE SEQUENCE [LARGE SCALE GENOMIC DNA]</scope>
    <source>
        <strain evidence="5 6">SDU1-6</strain>
    </source>
</reference>
<evidence type="ECO:0000256" key="2">
    <source>
        <dbReference type="ARBA" id="ARBA00022803"/>
    </source>
</evidence>
<dbReference type="OrthoDB" id="739506at2"/>
<feature type="signal peptide" evidence="4">
    <location>
        <begin position="1"/>
        <end position="18"/>
    </location>
</feature>
<feature type="chain" id="PRO_5016960341" description="Tetratricopeptide repeat protein" evidence="4">
    <location>
        <begin position="19"/>
        <end position="407"/>
    </location>
</feature>
<dbReference type="EMBL" id="QMFY01000023">
    <property type="protein sequence ID" value="RAV98013.1"/>
    <property type="molecule type" value="Genomic_DNA"/>
</dbReference>
<dbReference type="PANTHER" id="PTHR44943:SF8">
    <property type="entry name" value="TPR REPEAT-CONTAINING PROTEIN MJ0263"/>
    <property type="match status" value="1"/>
</dbReference>
<dbReference type="Gene3D" id="1.25.40.10">
    <property type="entry name" value="Tetratricopeptide repeat domain"/>
    <property type="match status" value="2"/>
</dbReference>
<proteinExistence type="predicted"/>
<organism evidence="5 6">
    <name type="scientific">Pseudochryseolinea flava</name>
    <dbReference type="NCBI Taxonomy" id="2059302"/>
    <lineage>
        <taxon>Bacteria</taxon>
        <taxon>Pseudomonadati</taxon>
        <taxon>Bacteroidota</taxon>
        <taxon>Cytophagia</taxon>
        <taxon>Cytophagales</taxon>
        <taxon>Fulvivirgaceae</taxon>
        <taxon>Pseudochryseolinea</taxon>
    </lineage>
</organism>
<sequence>MKRITLVLCLLAAGTAFAQKPVKPSNPKTLKALKDGKVDEAKTLSDLAITNEKLMNDGETWYYRGLVYATIDTTKVEAHKNLATDPLKTAVEALQKAEKLGKSGKDYFITGPDGILPITKTQQLEGLANHYLQRGINKLQDEDDAEGSIKELEKGKLVFENAMTAYSNDTLSYFVLGLANNTAEHWDEAIAAMEKYLAKGGKSKDAYVVMYQAYNGPKENKEKALEIIRRAKAAIPSNTDFPKIEIGLLIDLNKIEDAKRGLEEEIKKDPKNATFHFYLGYVNSQLNQLEVARGNFNDALKVNPNYFEAQYYLANTYLIEVDKTTKEINNLGISAADNKKKPALVQKRVKDSETALPFLEKAEKMKMPSKESEVELLQKMKLLYYYVADDKNLDRVSKKLKDLGEED</sequence>
<protein>
    <recommendedName>
        <fullName evidence="7">Tetratricopeptide repeat protein</fullName>
    </recommendedName>
</protein>
<evidence type="ECO:0008006" key="7">
    <source>
        <dbReference type="Google" id="ProtNLM"/>
    </source>
</evidence>
<dbReference type="RefSeq" id="WP_112749829.1">
    <property type="nucleotide sequence ID" value="NZ_QMFY01000023.1"/>
</dbReference>
<comment type="caution">
    <text evidence="5">The sequence shown here is derived from an EMBL/GenBank/DDBJ whole genome shotgun (WGS) entry which is preliminary data.</text>
</comment>
<evidence type="ECO:0000256" key="4">
    <source>
        <dbReference type="SAM" id="SignalP"/>
    </source>
</evidence>
<dbReference type="PROSITE" id="PS50005">
    <property type="entry name" value="TPR"/>
    <property type="match status" value="1"/>
</dbReference>
<dbReference type="AlphaFoldDB" id="A0A364XX79"/>
<evidence type="ECO:0000313" key="5">
    <source>
        <dbReference type="EMBL" id="RAV98013.1"/>
    </source>
</evidence>
<dbReference type="Proteomes" id="UP000251889">
    <property type="component" value="Unassembled WGS sequence"/>
</dbReference>
<dbReference type="InterPro" id="IPR019734">
    <property type="entry name" value="TPR_rpt"/>
</dbReference>
<dbReference type="Pfam" id="PF13432">
    <property type="entry name" value="TPR_16"/>
    <property type="match status" value="1"/>
</dbReference>
<gene>
    <name evidence="5" type="ORF">DQQ10_25765</name>
</gene>
<keyword evidence="2 3" id="KW-0802">TPR repeat</keyword>
<name>A0A364XX79_9BACT</name>
<dbReference type="InterPro" id="IPR051685">
    <property type="entry name" value="Ycf3/AcsC/BcsC/TPR_MFPF"/>
</dbReference>
<evidence type="ECO:0000313" key="6">
    <source>
        <dbReference type="Proteomes" id="UP000251889"/>
    </source>
</evidence>
<dbReference type="PANTHER" id="PTHR44943">
    <property type="entry name" value="CELLULOSE SYNTHASE OPERON PROTEIN C"/>
    <property type="match status" value="1"/>
</dbReference>